<dbReference type="PANTHER" id="PTHR33044">
    <property type="entry name" value="BIFUNCTIONAL INHIBITOR/LIPID-TRANSFER PROTEIN/SEED STORAGE 2S ALBUMIN SUPERFAMILY PROTEIN-RELATED"/>
    <property type="match status" value="1"/>
</dbReference>
<dbReference type="GO" id="GO:0005886">
    <property type="term" value="C:plasma membrane"/>
    <property type="evidence" value="ECO:0007669"/>
    <property type="project" value="UniProtKB-SubCell"/>
</dbReference>
<dbReference type="Pfam" id="PF14368">
    <property type="entry name" value="LTP_2"/>
    <property type="match status" value="1"/>
</dbReference>
<keyword evidence="10" id="KW-0812">Transmembrane</keyword>
<keyword evidence="7" id="KW-0325">Glycoprotein</keyword>
<dbReference type="InterPro" id="IPR016140">
    <property type="entry name" value="Bifunc_inhib/LTP/seed_store"/>
</dbReference>
<reference evidence="13" key="1">
    <citation type="submission" date="2023-10" db="EMBL/GenBank/DDBJ databases">
        <title>Chromosome-level genome of the transformable northern wattle, Acacia crassicarpa.</title>
        <authorList>
            <person name="Massaro I."/>
            <person name="Sinha N.R."/>
            <person name="Poethig S."/>
            <person name="Leichty A.R."/>
        </authorList>
    </citation>
    <scope>NUCLEOTIDE SEQUENCE</scope>
    <source>
        <strain evidence="13">Acra3RX</strain>
        <tissue evidence="13">Leaf</tissue>
    </source>
</reference>
<feature type="signal peptide" evidence="11">
    <location>
        <begin position="1"/>
        <end position="24"/>
    </location>
</feature>
<comment type="caution">
    <text evidence="13">The sequence shown here is derived from an EMBL/GenBank/DDBJ whole genome shotgun (WGS) entry which is preliminary data.</text>
</comment>
<evidence type="ECO:0000256" key="3">
    <source>
        <dbReference type="ARBA" id="ARBA00022475"/>
    </source>
</evidence>
<feature type="region of interest" description="Disordered" evidence="9">
    <location>
        <begin position="105"/>
        <end position="140"/>
    </location>
</feature>
<organism evidence="13 14">
    <name type="scientific">Acacia crassicarpa</name>
    <name type="common">northern wattle</name>
    <dbReference type="NCBI Taxonomy" id="499986"/>
    <lineage>
        <taxon>Eukaryota</taxon>
        <taxon>Viridiplantae</taxon>
        <taxon>Streptophyta</taxon>
        <taxon>Embryophyta</taxon>
        <taxon>Tracheophyta</taxon>
        <taxon>Spermatophyta</taxon>
        <taxon>Magnoliopsida</taxon>
        <taxon>eudicotyledons</taxon>
        <taxon>Gunneridae</taxon>
        <taxon>Pentapetalae</taxon>
        <taxon>rosids</taxon>
        <taxon>fabids</taxon>
        <taxon>Fabales</taxon>
        <taxon>Fabaceae</taxon>
        <taxon>Caesalpinioideae</taxon>
        <taxon>mimosoid clade</taxon>
        <taxon>Acacieae</taxon>
        <taxon>Acacia</taxon>
    </lineage>
</organism>
<evidence type="ECO:0000256" key="2">
    <source>
        <dbReference type="ARBA" id="ARBA00009748"/>
    </source>
</evidence>
<feature type="chain" id="PRO_5042221067" description="Bifunctional inhibitor/plant lipid transfer protein/seed storage helical domain-containing protein" evidence="11">
    <location>
        <begin position="25"/>
        <end position="163"/>
    </location>
</feature>
<keyword evidence="14" id="KW-1185">Reference proteome</keyword>
<evidence type="ECO:0000256" key="4">
    <source>
        <dbReference type="ARBA" id="ARBA00022622"/>
    </source>
</evidence>
<evidence type="ECO:0000259" key="12">
    <source>
        <dbReference type="Pfam" id="PF14368"/>
    </source>
</evidence>
<keyword evidence="10" id="KW-0472">Membrane</keyword>
<evidence type="ECO:0000313" key="13">
    <source>
        <dbReference type="EMBL" id="KAK4260451.1"/>
    </source>
</evidence>
<dbReference type="InterPro" id="IPR043325">
    <property type="entry name" value="LTSS"/>
</dbReference>
<feature type="compositionally biased region" description="Low complexity" evidence="9">
    <location>
        <begin position="122"/>
        <end position="131"/>
    </location>
</feature>
<dbReference type="Proteomes" id="UP001293593">
    <property type="component" value="Unassembled WGS sequence"/>
</dbReference>
<feature type="domain" description="Bifunctional inhibitor/plant lipid transfer protein/seed storage helical" evidence="12">
    <location>
        <begin position="12"/>
        <end position="103"/>
    </location>
</feature>
<keyword evidence="6" id="KW-1015">Disulfide bond</keyword>
<evidence type="ECO:0000256" key="1">
    <source>
        <dbReference type="ARBA" id="ARBA00004609"/>
    </source>
</evidence>
<keyword evidence="3" id="KW-1003">Cell membrane</keyword>
<dbReference type="SUPFAM" id="SSF47699">
    <property type="entry name" value="Bifunctional inhibitor/lipid-transfer protein/seed storage 2S albumin"/>
    <property type="match status" value="1"/>
</dbReference>
<protein>
    <recommendedName>
        <fullName evidence="12">Bifunctional inhibitor/plant lipid transfer protein/seed storage helical domain-containing protein</fullName>
    </recommendedName>
</protein>
<keyword evidence="4" id="KW-0336">GPI-anchor</keyword>
<comment type="similarity">
    <text evidence="2">Belongs to the plant LTP family.</text>
</comment>
<gene>
    <name evidence="13" type="ORF">QN277_003562</name>
</gene>
<dbReference type="Gene3D" id="1.10.110.10">
    <property type="entry name" value="Plant lipid-transfer and hydrophobic proteins"/>
    <property type="match status" value="1"/>
</dbReference>
<evidence type="ECO:0000256" key="5">
    <source>
        <dbReference type="ARBA" id="ARBA00022729"/>
    </source>
</evidence>
<keyword evidence="8" id="KW-0449">Lipoprotein</keyword>
<dbReference type="InterPro" id="IPR036312">
    <property type="entry name" value="Bifun_inhib/LTP/seed_sf"/>
</dbReference>
<evidence type="ECO:0000256" key="7">
    <source>
        <dbReference type="ARBA" id="ARBA00023180"/>
    </source>
</evidence>
<feature type="transmembrane region" description="Helical" evidence="10">
    <location>
        <begin position="141"/>
        <end position="162"/>
    </location>
</feature>
<dbReference type="CDD" id="cd00010">
    <property type="entry name" value="AAI_LTSS"/>
    <property type="match status" value="1"/>
</dbReference>
<dbReference type="EMBL" id="JAWXYG010000010">
    <property type="protein sequence ID" value="KAK4260451.1"/>
    <property type="molecule type" value="Genomic_DNA"/>
</dbReference>
<evidence type="ECO:0000256" key="9">
    <source>
        <dbReference type="SAM" id="MobiDB-lite"/>
    </source>
</evidence>
<keyword evidence="10" id="KW-1133">Transmembrane helix</keyword>
<name>A0AAE1IYN0_9FABA</name>
<dbReference type="GO" id="GO:0098552">
    <property type="term" value="C:side of membrane"/>
    <property type="evidence" value="ECO:0007669"/>
    <property type="project" value="UniProtKB-KW"/>
</dbReference>
<sequence length="163" mass="16829">MNTWKTLLIAVAVAVTVATNSVEAQNGVPSCAQQLIPCVNYINSTTTPPTSCCDPIKQTVQTQLPCLCNLYTTPGLLESFGINVTQAVDLSRRCGVHTDLSQCKGIAPSPSSGPETPPGSAPSPSSGTETPPATPGGGKSGAGRVAFTGLSFLFLFWATLLFN</sequence>
<keyword evidence="5 11" id="KW-0732">Signal</keyword>
<accession>A0AAE1IYN0</accession>
<comment type="subcellular location">
    <subcellularLocation>
        <location evidence="1">Cell membrane</location>
        <topology evidence="1">Lipid-anchor</topology>
        <topology evidence="1">GPI-anchor</topology>
    </subcellularLocation>
</comment>
<evidence type="ECO:0000313" key="14">
    <source>
        <dbReference type="Proteomes" id="UP001293593"/>
    </source>
</evidence>
<evidence type="ECO:0000256" key="8">
    <source>
        <dbReference type="ARBA" id="ARBA00023288"/>
    </source>
</evidence>
<evidence type="ECO:0000256" key="6">
    <source>
        <dbReference type="ARBA" id="ARBA00023157"/>
    </source>
</evidence>
<dbReference type="AlphaFoldDB" id="A0AAE1IYN0"/>
<proteinExistence type="inferred from homology"/>
<evidence type="ECO:0000256" key="11">
    <source>
        <dbReference type="SAM" id="SignalP"/>
    </source>
</evidence>
<evidence type="ECO:0000256" key="10">
    <source>
        <dbReference type="SAM" id="Phobius"/>
    </source>
</evidence>